<dbReference type="PROSITE" id="PS50262">
    <property type="entry name" value="G_PROTEIN_RECEP_F1_2"/>
    <property type="match status" value="1"/>
</dbReference>
<keyword evidence="9 13" id="KW-0472">Membrane</keyword>
<protein>
    <recommendedName>
        <fullName evidence="2 13">Thyrotropin receptor</fullName>
    </recommendedName>
</protein>
<keyword evidence="3 13" id="KW-1003">Cell membrane</keyword>
<keyword evidence="11 13" id="KW-0675">Receptor</keyword>
<evidence type="ECO:0000256" key="7">
    <source>
        <dbReference type="ARBA" id="ARBA00022989"/>
    </source>
</evidence>
<dbReference type="InterPro" id="IPR000276">
    <property type="entry name" value="GPCR_Rhodpsn"/>
</dbReference>
<evidence type="ECO:0000256" key="5">
    <source>
        <dbReference type="ARBA" id="ARBA00022692"/>
    </source>
</evidence>
<dbReference type="PRINTS" id="PR00373">
    <property type="entry name" value="GLYCHORMONER"/>
</dbReference>
<evidence type="ECO:0000256" key="13">
    <source>
        <dbReference type="RuleBase" id="RU361222"/>
    </source>
</evidence>
<feature type="transmembrane region" description="Helical" evidence="13">
    <location>
        <begin position="445"/>
        <end position="477"/>
    </location>
</feature>
<keyword evidence="12 13" id="KW-0807">Transducer</keyword>
<dbReference type="GO" id="GO:0004996">
    <property type="term" value="F:thyroid-stimulating hormone receptor activity"/>
    <property type="evidence" value="ECO:0007669"/>
    <property type="project" value="InterPro"/>
</dbReference>
<feature type="transmembrane region" description="Helical" evidence="13">
    <location>
        <begin position="498"/>
        <end position="521"/>
    </location>
</feature>
<evidence type="ECO:0000256" key="10">
    <source>
        <dbReference type="ARBA" id="ARBA00023157"/>
    </source>
</evidence>
<keyword evidence="5 13" id="KW-0812">Transmembrane</keyword>
<dbReference type="Ensembl" id="ENSSFOT00015079611.1">
    <property type="protein sequence ID" value="ENSSFOP00015063632.1"/>
    <property type="gene ID" value="ENSSFOG00015001859.2"/>
</dbReference>
<dbReference type="SUPFAM" id="SSF81321">
    <property type="entry name" value="Family A G protein-coupled receptor-like"/>
    <property type="match status" value="1"/>
</dbReference>
<keyword evidence="8 13" id="KW-0297">G-protein coupled receptor</keyword>
<dbReference type="PRINTS" id="PR00237">
    <property type="entry name" value="GPCRRHODOPSN"/>
</dbReference>
<feature type="domain" description="G-protein coupled receptors family 1 profile" evidence="14">
    <location>
        <begin position="391"/>
        <end position="638"/>
    </location>
</feature>
<dbReference type="PANTHER" id="PTHR24372">
    <property type="entry name" value="GLYCOPROTEIN HORMONE RECEPTOR"/>
    <property type="match status" value="1"/>
</dbReference>
<dbReference type="Gene3D" id="3.80.10.10">
    <property type="entry name" value="Ribonuclease Inhibitor"/>
    <property type="match status" value="1"/>
</dbReference>
<proteinExistence type="inferred from homology"/>
<evidence type="ECO:0000256" key="12">
    <source>
        <dbReference type="ARBA" id="ARBA00023224"/>
    </source>
</evidence>
<evidence type="ECO:0000313" key="15">
    <source>
        <dbReference type="Ensembl" id="ENSSFOP00015063632.1"/>
    </source>
</evidence>
<evidence type="ECO:0000256" key="2">
    <source>
        <dbReference type="ARBA" id="ARBA00017324"/>
    </source>
</evidence>
<dbReference type="PROSITE" id="PS00237">
    <property type="entry name" value="G_PROTEIN_RECEP_F1_1"/>
    <property type="match status" value="1"/>
</dbReference>
<feature type="transmembrane region" description="Helical" evidence="13">
    <location>
        <begin position="541"/>
        <end position="566"/>
    </location>
</feature>
<dbReference type="FunFam" id="1.20.1070.10:FF:000019">
    <property type="entry name" value="Lutropin-choriogonadotropic hormone receptor"/>
    <property type="match status" value="1"/>
</dbReference>
<gene>
    <name evidence="15" type="primary">LHCGR</name>
    <name evidence="13" type="synonym">TSHR</name>
</gene>
<dbReference type="GO" id="GO:0001541">
    <property type="term" value="P:ovarian follicle development"/>
    <property type="evidence" value="ECO:0007669"/>
    <property type="project" value="TreeGrafter"/>
</dbReference>
<feature type="signal peptide" evidence="13">
    <location>
        <begin position="1"/>
        <end position="27"/>
    </location>
</feature>
<feature type="chain" id="PRO_5034464705" description="Thyrotropin receptor" evidence="13">
    <location>
        <begin position="28"/>
        <end position="707"/>
    </location>
</feature>
<dbReference type="Pfam" id="PF00001">
    <property type="entry name" value="7tm_1"/>
    <property type="match status" value="1"/>
</dbReference>
<dbReference type="InterPro" id="IPR002131">
    <property type="entry name" value="Gphrmn_rcpt_fam"/>
</dbReference>
<dbReference type="InterPro" id="IPR002274">
    <property type="entry name" value="TSH_rcpt"/>
</dbReference>
<accession>A0A8C9VQX1</accession>
<dbReference type="GeneTree" id="ENSGT00940000157364"/>
<dbReference type="GO" id="GO:0008584">
    <property type="term" value="P:male gonad development"/>
    <property type="evidence" value="ECO:0007669"/>
    <property type="project" value="TreeGrafter"/>
</dbReference>
<dbReference type="GO" id="GO:0022602">
    <property type="term" value="P:ovulation cycle process"/>
    <property type="evidence" value="ECO:0007669"/>
    <property type="project" value="TreeGrafter"/>
</dbReference>
<comment type="function">
    <text evidence="13">Receptor for the thyroid-stimulating hormone (TSH) or thyrotropin. Also acts as a receptor for the heterodimeric glycoprotein hormone (GPHA2:GPHB5) or thyrostimulin. The activity of this receptor is mediated by G proteins which activate adenylate cyclase. Plays a central role in controlling thyroid cell metabolism.</text>
</comment>
<dbReference type="SUPFAM" id="SSF52058">
    <property type="entry name" value="L domain-like"/>
    <property type="match status" value="1"/>
</dbReference>
<keyword evidence="13" id="KW-0732">Signal</keyword>
<dbReference type="KEGG" id="sfm:108918035"/>
<keyword evidence="10" id="KW-1015">Disulfide bond</keyword>
<evidence type="ECO:0000256" key="11">
    <source>
        <dbReference type="ARBA" id="ARBA00023170"/>
    </source>
</evidence>
<evidence type="ECO:0000256" key="6">
    <source>
        <dbReference type="ARBA" id="ARBA00022737"/>
    </source>
</evidence>
<dbReference type="InterPro" id="IPR026906">
    <property type="entry name" value="LRR_5"/>
</dbReference>
<dbReference type="Proteomes" id="UP000694397">
    <property type="component" value="Chromosome 8"/>
</dbReference>
<comment type="similarity">
    <text evidence="13">Belongs to the G-protein coupled receptor 1 family. FSH/LSH/TSH subfamily.</text>
</comment>
<dbReference type="Gene3D" id="1.20.1070.10">
    <property type="entry name" value="Rhodopsin 7-helix transmembrane proteins"/>
    <property type="match status" value="1"/>
</dbReference>
<dbReference type="InterPro" id="IPR017452">
    <property type="entry name" value="GPCR_Rhodpsn_7TM"/>
</dbReference>
<keyword evidence="6" id="KW-0677">Repeat</keyword>
<feature type="transmembrane region" description="Helical" evidence="13">
    <location>
        <begin position="375"/>
        <end position="400"/>
    </location>
</feature>
<dbReference type="GO" id="GO:0008528">
    <property type="term" value="F:G protein-coupled peptide receptor activity"/>
    <property type="evidence" value="ECO:0007669"/>
    <property type="project" value="TreeGrafter"/>
</dbReference>
<dbReference type="InterPro" id="IPR032675">
    <property type="entry name" value="LRR_dom_sf"/>
</dbReference>
<feature type="transmembrane region" description="Helical" evidence="13">
    <location>
        <begin position="621"/>
        <end position="641"/>
    </location>
</feature>
<evidence type="ECO:0000256" key="9">
    <source>
        <dbReference type="ARBA" id="ARBA00023136"/>
    </source>
</evidence>
<dbReference type="AlphaFoldDB" id="A0A8C9VQX1"/>
<reference evidence="15 16" key="1">
    <citation type="submission" date="2019-04" db="EMBL/GenBank/DDBJ databases">
        <authorList>
            <consortium name="Wellcome Sanger Institute Data Sharing"/>
        </authorList>
    </citation>
    <scope>NUCLEOTIDE SEQUENCE [LARGE SCALE GENOMIC DNA]</scope>
</reference>
<dbReference type="PRINTS" id="PR01145">
    <property type="entry name" value="TSHRECEPTOR"/>
</dbReference>
<keyword evidence="4" id="KW-0433">Leucine-rich repeat</keyword>
<dbReference type="CDD" id="cd15136">
    <property type="entry name" value="7tmA_Glyco_hormone_R"/>
    <property type="match status" value="1"/>
</dbReference>
<evidence type="ECO:0000259" key="14">
    <source>
        <dbReference type="PROSITE" id="PS50262"/>
    </source>
</evidence>
<sequence length="707" mass="79487">MRRRARVRAACRILALCSLSLFRAASCWEYPCPAICRCSEEGVRCTRETQLDAPALPLRDVTTSLRFSLLPFAEVQSDSFRALLNVSTIEISLSNSIRRIKGRAFISLHSLSEILIRNIKNLVAIENGAFTDLPKLRYLSICNTGIRHFPDLTTIASVESLFILELGDNMHISSIPSNAFLGMTEEYTLMNLIRNGFKDIKHHAFNGTKLDRLVLKGNRYLSEIHDEAFDGAVGPSMLDVSHTALHSLPTHGLLEVRVLAAHSAPALKTLPPLESLLNLQEAQFTYSSHCCAFHTWHRKQSIAFLKTFGNLTVPCKSDNVYAVTYASENMTEDSDDLGDEELQYPDFDMCISTNPIKCTPEPDAFNPCEDLLGYAFLRIITWPVATMAILGNLLVLGILLTSHRKLTVCRFLMSNLAFADLCIGVYLLLIAVMDHQSLREYYNYAITWQTGAGCGVAGFLTVFASELSIYTLTVITLERWHTITYAMQLDRKLKLRHVAAMMAAGWAFSLLAALLPFLGVSSYTKVSICLPMDIETVVSQIYVVAVLLLNVAAFLVICGCYGHIYWAVRNPRLTTQRADAKIARRMAVLIFTDFLCMAPISFFAISAALRVPLITLSHSKILLVLFYPINSLCNPFLYTIFTKAFHQDVCQLLDRCGWCQDWTERYRTKSQAPPCGPKTRASQKPSMLHFYTYHIKAQDWFRNRSPE</sequence>
<feature type="transmembrane region" description="Helical" evidence="13">
    <location>
        <begin position="412"/>
        <end position="433"/>
    </location>
</feature>
<name>A0A8C9VQX1_SCLFO</name>
<dbReference type="GO" id="GO:0009755">
    <property type="term" value="P:hormone-mediated signaling pathway"/>
    <property type="evidence" value="ECO:0007669"/>
    <property type="project" value="TreeGrafter"/>
</dbReference>
<evidence type="ECO:0000256" key="4">
    <source>
        <dbReference type="ARBA" id="ARBA00022614"/>
    </source>
</evidence>
<dbReference type="GO" id="GO:0007189">
    <property type="term" value="P:adenylate cyclase-activating G protein-coupled receptor signaling pathway"/>
    <property type="evidence" value="ECO:0007669"/>
    <property type="project" value="TreeGrafter"/>
</dbReference>
<dbReference type="PANTHER" id="PTHR24372:SF1">
    <property type="entry name" value="LUTROPIN-CHORIOGONADOTROPIC HORMONE RECEPTOR"/>
    <property type="match status" value="1"/>
</dbReference>
<keyword evidence="16" id="KW-1185">Reference proteome</keyword>
<dbReference type="GO" id="GO:0004964">
    <property type="term" value="F:luteinizing hormone receptor activity"/>
    <property type="evidence" value="ECO:0007669"/>
    <property type="project" value="TreeGrafter"/>
</dbReference>
<evidence type="ECO:0000256" key="1">
    <source>
        <dbReference type="ARBA" id="ARBA00004554"/>
    </source>
</evidence>
<dbReference type="Pfam" id="PF13306">
    <property type="entry name" value="LRR_5"/>
    <property type="match status" value="2"/>
</dbReference>
<reference evidence="15" key="3">
    <citation type="submission" date="2025-09" db="UniProtKB">
        <authorList>
            <consortium name="Ensembl"/>
        </authorList>
    </citation>
    <scope>IDENTIFICATION</scope>
</reference>
<organism evidence="15 16">
    <name type="scientific">Scleropages formosus</name>
    <name type="common">Asian bonytongue</name>
    <name type="synonym">Osteoglossum formosum</name>
    <dbReference type="NCBI Taxonomy" id="113540"/>
    <lineage>
        <taxon>Eukaryota</taxon>
        <taxon>Metazoa</taxon>
        <taxon>Chordata</taxon>
        <taxon>Craniata</taxon>
        <taxon>Vertebrata</taxon>
        <taxon>Euteleostomi</taxon>
        <taxon>Actinopterygii</taxon>
        <taxon>Neopterygii</taxon>
        <taxon>Teleostei</taxon>
        <taxon>Osteoglossocephala</taxon>
        <taxon>Osteoglossomorpha</taxon>
        <taxon>Osteoglossiformes</taxon>
        <taxon>Osteoglossidae</taxon>
        <taxon>Scleropages</taxon>
    </lineage>
</organism>
<dbReference type="GO" id="GO:0007200">
    <property type="term" value="P:phospholipase C-activating G protein-coupled receptor signaling pathway"/>
    <property type="evidence" value="ECO:0007669"/>
    <property type="project" value="TreeGrafter"/>
</dbReference>
<reference evidence="15" key="2">
    <citation type="submission" date="2025-08" db="UniProtKB">
        <authorList>
            <consortium name="Ensembl"/>
        </authorList>
    </citation>
    <scope>IDENTIFICATION</scope>
</reference>
<keyword evidence="7 13" id="KW-1133">Transmembrane helix</keyword>
<evidence type="ECO:0000256" key="8">
    <source>
        <dbReference type="ARBA" id="ARBA00023040"/>
    </source>
</evidence>
<dbReference type="OrthoDB" id="5981530at2759"/>
<evidence type="ECO:0000256" key="3">
    <source>
        <dbReference type="ARBA" id="ARBA00022475"/>
    </source>
</evidence>
<comment type="subcellular location">
    <subcellularLocation>
        <location evidence="1">Basolateral cell membrane</location>
        <topology evidence="1">Multi-pass membrane protein</topology>
    </subcellularLocation>
    <subcellularLocation>
        <location evidence="13">Cell membrane</location>
        <topology evidence="13">Multi-pass membrane protein</topology>
    </subcellularLocation>
</comment>
<evidence type="ECO:0000313" key="16">
    <source>
        <dbReference type="Proteomes" id="UP000694397"/>
    </source>
</evidence>
<feature type="transmembrane region" description="Helical" evidence="13">
    <location>
        <begin position="587"/>
        <end position="609"/>
    </location>
</feature>
<dbReference type="GO" id="GO:0016323">
    <property type="term" value="C:basolateral plasma membrane"/>
    <property type="evidence" value="ECO:0007669"/>
    <property type="project" value="UniProtKB-SubCell"/>
</dbReference>